<keyword evidence="4" id="KW-1185">Reference proteome</keyword>
<keyword evidence="1" id="KW-0175">Coiled coil</keyword>
<protein>
    <submittedName>
        <fullName evidence="3">Uncharacterized protein</fullName>
    </submittedName>
</protein>
<proteinExistence type="predicted"/>
<dbReference type="EMBL" id="PXOF01000184">
    <property type="protein sequence ID" value="RGP60618.1"/>
    <property type="molecule type" value="Genomic_DNA"/>
</dbReference>
<evidence type="ECO:0000256" key="2">
    <source>
        <dbReference type="SAM" id="MobiDB-lite"/>
    </source>
</evidence>
<evidence type="ECO:0000313" key="3">
    <source>
        <dbReference type="EMBL" id="RGP60618.1"/>
    </source>
</evidence>
<comment type="caution">
    <text evidence="3">The sequence shown here is derived from an EMBL/GenBank/DDBJ whole genome shotgun (WGS) entry which is preliminary data.</text>
</comment>
<dbReference type="Proteomes" id="UP000266152">
    <property type="component" value="Unassembled WGS sequence"/>
</dbReference>
<gene>
    <name evidence="3" type="ORF">FSPOR_10585</name>
</gene>
<organism evidence="3 4">
    <name type="scientific">Fusarium sporotrichioides</name>
    <dbReference type="NCBI Taxonomy" id="5514"/>
    <lineage>
        <taxon>Eukaryota</taxon>
        <taxon>Fungi</taxon>
        <taxon>Dikarya</taxon>
        <taxon>Ascomycota</taxon>
        <taxon>Pezizomycotina</taxon>
        <taxon>Sordariomycetes</taxon>
        <taxon>Hypocreomycetidae</taxon>
        <taxon>Hypocreales</taxon>
        <taxon>Nectriaceae</taxon>
        <taxon>Fusarium</taxon>
    </lineage>
</organism>
<name>A0A395RKG7_FUSSP</name>
<dbReference type="AlphaFoldDB" id="A0A395RKG7"/>
<feature type="coiled-coil region" evidence="1">
    <location>
        <begin position="43"/>
        <end position="113"/>
    </location>
</feature>
<feature type="compositionally biased region" description="Pro residues" evidence="2">
    <location>
        <begin position="1"/>
        <end position="10"/>
    </location>
</feature>
<evidence type="ECO:0000313" key="4">
    <source>
        <dbReference type="Proteomes" id="UP000266152"/>
    </source>
</evidence>
<evidence type="ECO:0000256" key="1">
    <source>
        <dbReference type="SAM" id="Coils"/>
    </source>
</evidence>
<reference evidence="3 4" key="1">
    <citation type="journal article" date="2018" name="PLoS Pathog.">
        <title>Evolution of structural diversity of trichothecenes, a family of toxins produced by plant pathogenic and entomopathogenic fungi.</title>
        <authorList>
            <person name="Proctor R.H."/>
            <person name="McCormick S.P."/>
            <person name="Kim H.S."/>
            <person name="Cardoza R.E."/>
            <person name="Stanley A.M."/>
            <person name="Lindo L."/>
            <person name="Kelly A."/>
            <person name="Brown D.W."/>
            <person name="Lee T."/>
            <person name="Vaughan M.M."/>
            <person name="Alexander N.J."/>
            <person name="Busman M."/>
            <person name="Gutierrez S."/>
        </authorList>
    </citation>
    <scope>NUCLEOTIDE SEQUENCE [LARGE SCALE GENOMIC DNA]</scope>
    <source>
        <strain evidence="3 4">NRRL 3299</strain>
    </source>
</reference>
<feature type="region of interest" description="Disordered" evidence="2">
    <location>
        <begin position="1"/>
        <end position="25"/>
    </location>
</feature>
<accession>A0A395RKG7</accession>
<sequence length="114" mass="13022">MPEGQPPAIPAPHSSTPPLGAQRHGHRASVERLWYIIQDLPAMQALEEELKQRLQQADRMGDRMVAELIQNMEETVENVMLAKRECEEANQRLEEANQSLQEANQRLQEANQQV</sequence>